<feature type="domain" description="Reverse transcriptase" evidence="1">
    <location>
        <begin position="290"/>
        <end position="385"/>
    </location>
</feature>
<feature type="domain" description="Reverse transcriptase zinc-binding" evidence="2">
    <location>
        <begin position="461"/>
        <end position="546"/>
    </location>
</feature>
<accession>A0AA38W681</accession>
<dbReference type="Pfam" id="PF00078">
    <property type="entry name" value="RVT_1"/>
    <property type="match status" value="1"/>
</dbReference>
<evidence type="ECO:0008006" key="5">
    <source>
        <dbReference type="Google" id="ProtNLM"/>
    </source>
</evidence>
<proteinExistence type="predicted"/>
<organism evidence="3 4">
    <name type="scientific">Centaurea solstitialis</name>
    <name type="common">yellow star-thistle</name>
    <dbReference type="NCBI Taxonomy" id="347529"/>
    <lineage>
        <taxon>Eukaryota</taxon>
        <taxon>Viridiplantae</taxon>
        <taxon>Streptophyta</taxon>
        <taxon>Embryophyta</taxon>
        <taxon>Tracheophyta</taxon>
        <taxon>Spermatophyta</taxon>
        <taxon>Magnoliopsida</taxon>
        <taxon>eudicotyledons</taxon>
        <taxon>Gunneridae</taxon>
        <taxon>Pentapetalae</taxon>
        <taxon>asterids</taxon>
        <taxon>campanulids</taxon>
        <taxon>Asterales</taxon>
        <taxon>Asteraceae</taxon>
        <taxon>Carduoideae</taxon>
        <taxon>Cardueae</taxon>
        <taxon>Centaureinae</taxon>
        <taxon>Centaurea</taxon>
    </lineage>
</organism>
<keyword evidence="4" id="KW-1185">Reference proteome</keyword>
<sequence length="639" mass="73277">MFLPRGVSDHSPSLLSFKGGVRKRRWGFKFDNYLVHHKHFLPIVSDVWQKRIEGTFMFQVTQKLKALKKPLRSLRNTYGDLNLRAVKLKTELDVIQIAADMDPFNLALREDLEFLRVAYQQARHDEEVAIMQRAKVKWLKDGDANTKYFHMVVKEKRNAQQIHSVRKVDGMFVYDDDVLGAFVDNLKALLGTRDDSINPDMPDQFFVNTLSLAESLDMIRPISDADIRHAIFSIGNDKAPGSDGFSATFFKAAWNVIGPEVMRAIHNFFYRSRLDKEINHTLLCLLPKSPNASSVTDFRPISCCTVLYKCISKILVDRIKPYLDGLVSRSQSAFISGRRIVDNILMAHELVVGYHLQVGQPRCAFKIDIRKAYDMVDWRFLFNMLSGVDGSRLSLYISYRAIHSAGFLSSWTVADLYASMHGVCPTDWLSRFPHLAGNAFPTLTDDLPDSLCWNNDDSGVFLVRNAYNSIIGNFDEIPWWRTVWFKGHIPKHAFCLWTACVRRLPTQDRISIWKHEPPNLVCPLCGDGPDSHTHLFFTCVFAKEVWSAIRVRMEWEDFPDAWDDIMVAISDPVTSPKGLVRKLSLAASVYAIWRERNKRLFRGDKKSTHAIISEISEVVRLRVAWKMSKDKQHDDVDAA</sequence>
<dbReference type="InterPro" id="IPR043502">
    <property type="entry name" value="DNA/RNA_pol_sf"/>
</dbReference>
<dbReference type="CDD" id="cd01650">
    <property type="entry name" value="RT_nLTR_like"/>
    <property type="match status" value="1"/>
</dbReference>
<dbReference type="InterPro" id="IPR026960">
    <property type="entry name" value="RVT-Znf"/>
</dbReference>
<comment type="caution">
    <text evidence="3">The sequence shown here is derived from an EMBL/GenBank/DDBJ whole genome shotgun (WGS) entry which is preliminary data.</text>
</comment>
<evidence type="ECO:0000259" key="2">
    <source>
        <dbReference type="Pfam" id="PF13966"/>
    </source>
</evidence>
<evidence type="ECO:0000259" key="1">
    <source>
        <dbReference type="Pfam" id="PF00078"/>
    </source>
</evidence>
<dbReference type="AlphaFoldDB" id="A0AA38W681"/>
<evidence type="ECO:0000313" key="3">
    <source>
        <dbReference type="EMBL" id="KAJ9536721.1"/>
    </source>
</evidence>
<name>A0AA38W681_9ASTR</name>
<gene>
    <name evidence="3" type="ORF">OSB04_un000106</name>
</gene>
<dbReference type="Proteomes" id="UP001172457">
    <property type="component" value="Unassembled WGS sequence"/>
</dbReference>
<protein>
    <recommendedName>
        <fullName evidence="5">Reverse transcriptase domain-containing protein</fullName>
    </recommendedName>
</protein>
<dbReference type="PANTHER" id="PTHR46890:SF48">
    <property type="entry name" value="RNA-DIRECTED DNA POLYMERASE"/>
    <property type="match status" value="1"/>
</dbReference>
<evidence type="ECO:0000313" key="4">
    <source>
        <dbReference type="Proteomes" id="UP001172457"/>
    </source>
</evidence>
<dbReference type="Pfam" id="PF13966">
    <property type="entry name" value="zf-RVT"/>
    <property type="match status" value="1"/>
</dbReference>
<dbReference type="PANTHER" id="PTHR46890">
    <property type="entry name" value="NON-LTR RETROLELEMENT REVERSE TRANSCRIPTASE-LIKE PROTEIN-RELATED"/>
    <property type="match status" value="1"/>
</dbReference>
<dbReference type="SUPFAM" id="SSF56672">
    <property type="entry name" value="DNA/RNA polymerases"/>
    <property type="match status" value="1"/>
</dbReference>
<dbReference type="InterPro" id="IPR052343">
    <property type="entry name" value="Retrotransposon-Effector_Assoc"/>
</dbReference>
<dbReference type="InterPro" id="IPR000477">
    <property type="entry name" value="RT_dom"/>
</dbReference>
<dbReference type="EMBL" id="JARYMX010000011">
    <property type="protein sequence ID" value="KAJ9536721.1"/>
    <property type="molecule type" value="Genomic_DNA"/>
</dbReference>
<reference evidence="3" key="1">
    <citation type="submission" date="2023-03" db="EMBL/GenBank/DDBJ databases">
        <title>Chromosome-scale reference genome and RAD-based genetic map of yellow starthistle (Centaurea solstitialis) reveal putative structural variation and QTLs associated with invader traits.</title>
        <authorList>
            <person name="Reatini B."/>
            <person name="Cang F.A."/>
            <person name="Jiang Q."/>
            <person name="Mckibben M.T.W."/>
            <person name="Barker M.S."/>
            <person name="Rieseberg L.H."/>
            <person name="Dlugosch K.M."/>
        </authorList>
    </citation>
    <scope>NUCLEOTIDE SEQUENCE</scope>
    <source>
        <strain evidence="3">CAN-66</strain>
        <tissue evidence="3">Leaf</tissue>
    </source>
</reference>